<evidence type="ECO:0000313" key="4">
    <source>
        <dbReference type="Proteomes" id="UP001310022"/>
    </source>
</evidence>
<gene>
    <name evidence="2" type="ORF">PEDI_52250</name>
    <name evidence="3" type="ORF">PEDI_53330</name>
</gene>
<organism evidence="2 4">
    <name type="scientific">Persicobacter diffluens</name>
    <dbReference type="NCBI Taxonomy" id="981"/>
    <lineage>
        <taxon>Bacteria</taxon>
        <taxon>Pseudomonadati</taxon>
        <taxon>Bacteroidota</taxon>
        <taxon>Cytophagia</taxon>
        <taxon>Cytophagales</taxon>
        <taxon>Persicobacteraceae</taxon>
        <taxon>Persicobacter</taxon>
    </lineage>
</organism>
<comment type="caution">
    <text evidence="2">The sequence shown here is derived from an EMBL/GenBank/DDBJ whole genome shotgun (WGS) entry which is preliminary data.</text>
</comment>
<accession>A0AAN4W3L0</accession>
<dbReference type="EMBL" id="BQKE01000006">
    <property type="protein sequence ID" value="GJM64781.1"/>
    <property type="molecule type" value="Genomic_DNA"/>
</dbReference>
<dbReference type="EMBL" id="BQKE01000006">
    <property type="protein sequence ID" value="GJM64673.1"/>
    <property type="molecule type" value="Genomic_DNA"/>
</dbReference>
<keyword evidence="1" id="KW-1133">Transmembrane helix</keyword>
<dbReference type="Proteomes" id="UP001310022">
    <property type="component" value="Unassembled WGS sequence"/>
</dbReference>
<proteinExistence type="predicted"/>
<sequence length="51" mass="6324">MVIFCILKHTFSRNREVYLFFYQKKYNILAFLFLDCIYCIYYCNIEGVVTY</sequence>
<dbReference type="AlphaFoldDB" id="A0AAN4W3L0"/>
<evidence type="ECO:0000313" key="3">
    <source>
        <dbReference type="EMBL" id="GJM64781.1"/>
    </source>
</evidence>
<keyword evidence="1" id="KW-0812">Transmembrane</keyword>
<keyword evidence="1" id="KW-0472">Membrane</keyword>
<feature type="transmembrane region" description="Helical" evidence="1">
    <location>
        <begin position="26"/>
        <end position="45"/>
    </location>
</feature>
<evidence type="ECO:0000256" key="1">
    <source>
        <dbReference type="SAM" id="Phobius"/>
    </source>
</evidence>
<name>A0AAN4W3L0_9BACT</name>
<reference evidence="2 4" key="1">
    <citation type="submission" date="2021-12" db="EMBL/GenBank/DDBJ databases">
        <title>Genome sequencing of bacteria with rrn-lacking chromosome and rrn-plasmid.</title>
        <authorList>
            <person name="Anda M."/>
            <person name="Iwasaki W."/>
        </authorList>
    </citation>
    <scope>NUCLEOTIDE SEQUENCE [LARGE SCALE GENOMIC DNA]</scope>
    <source>
        <strain evidence="2 4">NBRC 15940</strain>
    </source>
</reference>
<keyword evidence="4" id="KW-1185">Reference proteome</keyword>
<protein>
    <submittedName>
        <fullName evidence="2">Uncharacterized protein</fullName>
    </submittedName>
</protein>
<evidence type="ECO:0000313" key="2">
    <source>
        <dbReference type="EMBL" id="GJM64673.1"/>
    </source>
</evidence>